<dbReference type="PANTHER" id="PTHR47074:SF48">
    <property type="entry name" value="POLYNUCLEOTIDYL TRANSFERASE, RIBONUCLEASE H-LIKE SUPERFAMILY PROTEIN"/>
    <property type="match status" value="1"/>
</dbReference>
<evidence type="ECO:0000313" key="2">
    <source>
        <dbReference type="Proteomes" id="UP000242715"/>
    </source>
</evidence>
<gene>
    <name evidence="1" type="ORF">TSUD_418340</name>
</gene>
<name>A0A2Z6P6N3_TRISU</name>
<accession>A0A2Z6P6N3</accession>
<evidence type="ECO:0000313" key="1">
    <source>
        <dbReference type="EMBL" id="GAU52018.1"/>
    </source>
</evidence>
<keyword evidence="2" id="KW-1185">Reference proteome</keyword>
<dbReference type="InterPro" id="IPR052929">
    <property type="entry name" value="RNase_H-like_EbsB-rel"/>
</dbReference>
<evidence type="ECO:0008006" key="3">
    <source>
        <dbReference type="Google" id="ProtNLM"/>
    </source>
</evidence>
<reference evidence="2" key="1">
    <citation type="journal article" date="2017" name="Front. Plant Sci.">
        <title>Climate Clever Clovers: New Paradigm to Reduce the Environmental Footprint of Ruminants by Breeding Low Methanogenic Forages Utilizing Haplotype Variation.</title>
        <authorList>
            <person name="Kaur P."/>
            <person name="Appels R."/>
            <person name="Bayer P.E."/>
            <person name="Keeble-Gagnere G."/>
            <person name="Wang J."/>
            <person name="Hirakawa H."/>
            <person name="Shirasawa K."/>
            <person name="Vercoe P."/>
            <person name="Stefanova K."/>
            <person name="Durmic Z."/>
            <person name="Nichols P."/>
            <person name="Revell C."/>
            <person name="Isobe S.N."/>
            <person name="Edwards D."/>
            <person name="Erskine W."/>
        </authorList>
    </citation>
    <scope>NUCLEOTIDE SEQUENCE [LARGE SCALE GENOMIC DNA]</scope>
    <source>
        <strain evidence="2">cv. Daliak</strain>
    </source>
</reference>
<proteinExistence type="predicted"/>
<organism evidence="1 2">
    <name type="scientific">Trifolium subterraneum</name>
    <name type="common">Subterranean clover</name>
    <dbReference type="NCBI Taxonomy" id="3900"/>
    <lineage>
        <taxon>Eukaryota</taxon>
        <taxon>Viridiplantae</taxon>
        <taxon>Streptophyta</taxon>
        <taxon>Embryophyta</taxon>
        <taxon>Tracheophyta</taxon>
        <taxon>Spermatophyta</taxon>
        <taxon>Magnoliopsida</taxon>
        <taxon>eudicotyledons</taxon>
        <taxon>Gunneridae</taxon>
        <taxon>Pentapetalae</taxon>
        <taxon>rosids</taxon>
        <taxon>fabids</taxon>
        <taxon>Fabales</taxon>
        <taxon>Fabaceae</taxon>
        <taxon>Papilionoideae</taxon>
        <taxon>50 kb inversion clade</taxon>
        <taxon>NPAAA clade</taxon>
        <taxon>Hologalegina</taxon>
        <taxon>IRL clade</taxon>
        <taxon>Trifolieae</taxon>
        <taxon>Trifolium</taxon>
    </lineage>
</organism>
<dbReference type="PANTHER" id="PTHR47074">
    <property type="entry name" value="BNAC02G40300D PROTEIN"/>
    <property type="match status" value="1"/>
</dbReference>
<dbReference type="Proteomes" id="UP000242715">
    <property type="component" value="Unassembled WGS sequence"/>
</dbReference>
<dbReference type="AlphaFoldDB" id="A0A2Z6P6N3"/>
<protein>
    <recommendedName>
        <fullName evidence="3">RNase H type-1 domain-containing protein</fullName>
    </recommendedName>
</protein>
<sequence>MSSDARETACWTGFTHRRNIADNNNSAMACYVWTKPARGTLKCNFDTVCYDAQNLYCVEACIRDDRSMFVEAIMRNYNGKPLIAEAEAHGVLEVLQWMGEHNSISDPIVIETNCLQVVQAISSGISLSC</sequence>
<dbReference type="OrthoDB" id="1751580at2759"/>
<dbReference type="EMBL" id="DF976764">
    <property type="protein sequence ID" value="GAU52018.1"/>
    <property type="molecule type" value="Genomic_DNA"/>
</dbReference>